<dbReference type="NCBIfam" id="TIGR02458">
    <property type="entry name" value="CbtA"/>
    <property type="match status" value="1"/>
</dbReference>
<organism evidence="2 3">
    <name type="scientific">Chelatococcus asaccharovorans</name>
    <dbReference type="NCBI Taxonomy" id="28210"/>
    <lineage>
        <taxon>Bacteria</taxon>
        <taxon>Pseudomonadati</taxon>
        <taxon>Pseudomonadota</taxon>
        <taxon>Alphaproteobacteria</taxon>
        <taxon>Hyphomicrobiales</taxon>
        <taxon>Chelatococcaceae</taxon>
        <taxon>Chelatococcus</taxon>
    </lineage>
</organism>
<keyword evidence="3" id="KW-1185">Reference proteome</keyword>
<evidence type="ECO:0000313" key="3">
    <source>
        <dbReference type="Proteomes" id="UP000248021"/>
    </source>
</evidence>
<feature type="transmembrane region" description="Helical" evidence="1">
    <location>
        <begin position="195"/>
        <end position="211"/>
    </location>
</feature>
<feature type="transmembrane region" description="Helical" evidence="1">
    <location>
        <begin position="172"/>
        <end position="190"/>
    </location>
</feature>
<evidence type="ECO:0000313" key="2">
    <source>
        <dbReference type="EMBL" id="PXW55649.1"/>
    </source>
</evidence>
<proteinExistence type="predicted"/>
<dbReference type="EMBL" id="QJJK01000009">
    <property type="protein sequence ID" value="PXW55649.1"/>
    <property type="molecule type" value="Genomic_DNA"/>
</dbReference>
<keyword evidence="1" id="KW-1133">Transmembrane helix</keyword>
<feature type="transmembrane region" description="Helical" evidence="1">
    <location>
        <begin position="138"/>
        <end position="157"/>
    </location>
</feature>
<dbReference type="OrthoDB" id="9813640at2"/>
<sequence length="262" mass="26417">MFNRVLAVALVAGLVAGLAIAVLQHFTTTPLILAGEQYEKPEGEAALGGMAAGLFGAHGVLARGDVVTHNVVKAHSHGGAAADAGAAHEHGEGWSPADGLERTAFTALATIVTAIGFALMLLAVLLVAGEPIDIRHALAFAAAAFVATGLAPALGLAPELPGSAAGPLVARQVWWVSTAVATAAALWLLIRTPAVWAKILGFVLLLAPHVVGAPHPEAYASGAPAELAGHFAAASLVVHAALWAAVAVAVGFFWPRLARRAA</sequence>
<dbReference type="InterPro" id="IPR012666">
    <property type="entry name" value="CbtA_put"/>
</dbReference>
<keyword evidence="1" id="KW-0472">Membrane</keyword>
<feature type="transmembrane region" description="Helical" evidence="1">
    <location>
        <begin position="104"/>
        <end position="126"/>
    </location>
</feature>
<reference evidence="2 3" key="1">
    <citation type="submission" date="2018-05" db="EMBL/GenBank/DDBJ databases">
        <title>Genomic Encyclopedia of Type Strains, Phase IV (KMG-IV): sequencing the most valuable type-strain genomes for metagenomic binning, comparative biology and taxonomic classification.</title>
        <authorList>
            <person name="Goeker M."/>
        </authorList>
    </citation>
    <scope>NUCLEOTIDE SEQUENCE [LARGE SCALE GENOMIC DNA]</scope>
    <source>
        <strain evidence="2 3">DSM 6462</strain>
    </source>
</reference>
<comment type="caution">
    <text evidence="2">The sequence shown here is derived from an EMBL/GenBank/DDBJ whole genome shotgun (WGS) entry which is preliminary data.</text>
</comment>
<feature type="transmembrane region" description="Helical" evidence="1">
    <location>
        <begin position="231"/>
        <end position="254"/>
    </location>
</feature>
<evidence type="ECO:0000256" key="1">
    <source>
        <dbReference type="SAM" id="Phobius"/>
    </source>
</evidence>
<dbReference type="Pfam" id="PF09490">
    <property type="entry name" value="CbtA"/>
    <property type="match status" value="1"/>
</dbReference>
<keyword evidence="1" id="KW-0812">Transmembrane</keyword>
<protein>
    <submittedName>
        <fullName evidence="2">Cobalt transporter subunit CbtA</fullName>
    </submittedName>
</protein>
<accession>A0A2V3U0N8</accession>
<dbReference type="AlphaFoldDB" id="A0A2V3U0N8"/>
<dbReference type="RefSeq" id="WP_110376445.1">
    <property type="nucleotide sequence ID" value="NZ_JAHBRY010000001.1"/>
</dbReference>
<gene>
    <name evidence="2" type="ORF">C7450_10957</name>
</gene>
<dbReference type="Proteomes" id="UP000248021">
    <property type="component" value="Unassembled WGS sequence"/>
</dbReference>
<name>A0A2V3U0N8_9HYPH</name>